<dbReference type="EMBL" id="JACIDA010000002">
    <property type="protein sequence ID" value="MBB3872983.1"/>
    <property type="molecule type" value="Genomic_DNA"/>
</dbReference>
<proteinExistence type="predicted"/>
<dbReference type="Pfam" id="PF13365">
    <property type="entry name" value="Trypsin_2"/>
    <property type="match status" value="1"/>
</dbReference>
<dbReference type="RefSeq" id="WP_183197486.1">
    <property type="nucleotide sequence ID" value="NZ_JACIDA010000002.1"/>
</dbReference>
<organism evidence="1 2">
    <name type="scientific">Brevundimonas mediterranea</name>
    <dbReference type="NCBI Taxonomy" id="74329"/>
    <lineage>
        <taxon>Bacteria</taxon>
        <taxon>Pseudomonadati</taxon>
        <taxon>Pseudomonadota</taxon>
        <taxon>Alphaproteobacteria</taxon>
        <taxon>Caulobacterales</taxon>
        <taxon>Caulobacteraceae</taxon>
        <taxon>Brevundimonas</taxon>
    </lineage>
</organism>
<comment type="caution">
    <text evidence="1">The sequence shown here is derived from an EMBL/GenBank/DDBJ whole genome shotgun (WGS) entry which is preliminary data.</text>
</comment>
<name>A0A7W6F0N7_9CAUL</name>
<dbReference type="Gene3D" id="2.40.10.120">
    <property type="match status" value="1"/>
</dbReference>
<evidence type="ECO:0000313" key="1">
    <source>
        <dbReference type="EMBL" id="MBB3872983.1"/>
    </source>
</evidence>
<protein>
    <submittedName>
        <fullName evidence="1">S1-C subfamily serine protease</fullName>
    </submittedName>
</protein>
<dbReference type="Proteomes" id="UP000532936">
    <property type="component" value="Unassembled WGS sequence"/>
</dbReference>
<dbReference type="AlphaFoldDB" id="A0A7W6F0N7"/>
<keyword evidence="1" id="KW-0645">Protease</keyword>
<accession>A0A7W6F0N7</accession>
<evidence type="ECO:0000313" key="2">
    <source>
        <dbReference type="Proteomes" id="UP000532936"/>
    </source>
</evidence>
<dbReference type="InterPro" id="IPR009003">
    <property type="entry name" value="Peptidase_S1_PA"/>
</dbReference>
<dbReference type="SUPFAM" id="SSF50494">
    <property type="entry name" value="Trypsin-like serine proteases"/>
    <property type="match status" value="1"/>
</dbReference>
<dbReference type="GO" id="GO:0008233">
    <property type="term" value="F:peptidase activity"/>
    <property type="evidence" value="ECO:0007669"/>
    <property type="project" value="UniProtKB-KW"/>
</dbReference>
<keyword evidence="1" id="KW-0378">Hydrolase</keyword>
<gene>
    <name evidence="1" type="ORF">GGR11_002536</name>
</gene>
<reference evidence="1 2" key="1">
    <citation type="submission" date="2020-08" db="EMBL/GenBank/DDBJ databases">
        <title>Genomic Encyclopedia of Type Strains, Phase IV (KMG-IV): sequencing the most valuable type-strain genomes for metagenomic binning, comparative biology and taxonomic classification.</title>
        <authorList>
            <person name="Goeker M."/>
        </authorList>
    </citation>
    <scope>NUCLEOTIDE SEQUENCE [LARGE SCALE GENOMIC DNA]</scope>
    <source>
        <strain evidence="1 2">DSM 14878</strain>
    </source>
</reference>
<dbReference type="GO" id="GO:0006508">
    <property type="term" value="P:proteolysis"/>
    <property type="evidence" value="ECO:0007669"/>
    <property type="project" value="UniProtKB-KW"/>
</dbReference>
<sequence>MQFPRLPDWAIYSAVAGVLLAVSLGRRENADAPPAPPPPDEIEGALLGPVTPFDSAVTIDAPDAPFQPSSGTAFSIAGRGRWVTARHVVEGCRKPALVIGGDRAVAADVRLAPRADVALLITDGGPPALPVAADAPLRKGQRAFHPGFPQGRAGEVTSRLLGRETLKVFGRGARDEPVLAWAEVGRTDGLEGTLSGLSGAPVMDGRGRVLGVTIAEAPRRGRIYTTAPESFAPAIRGEQRADEVVLGEPVTIDNYGRVADALRRDLRVAQVVCLSV</sequence>